<organism evidence="2 3">
    <name type="scientific">Proteus vulgaris</name>
    <dbReference type="NCBI Taxonomy" id="585"/>
    <lineage>
        <taxon>Bacteria</taxon>
        <taxon>Pseudomonadati</taxon>
        <taxon>Pseudomonadota</taxon>
        <taxon>Gammaproteobacteria</taxon>
        <taxon>Enterobacterales</taxon>
        <taxon>Morganellaceae</taxon>
        <taxon>Proteus</taxon>
    </lineage>
</organism>
<name>A0A379FDK4_PROVU</name>
<dbReference type="RefSeq" id="WP_115370656.1">
    <property type="nucleotide sequence ID" value="NZ_CP083628.1"/>
</dbReference>
<evidence type="ECO:0000313" key="3">
    <source>
        <dbReference type="Proteomes" id="UP000254331"/>
    </source>
</evidence>
<dbReference type="AlphaFoldDB" id="A0A379FDK4"/>
<dbReference type="Proteomes" id="UP000254331">
    <property type="component" value="Unassembled WGS sequence"/>
</dbReference>
<reference evidence="2 3" key="1">
    <citation type="submission" date="2018-06" db="EMBL/GenBank/DDBJ databases">
        <authorList>
            <consortium name="Pathogen Informatics"/>
            <person name="Doyle S."/>
        </authorList>
    </citation>
    <scope>NUCLEOTIDE SEQUENCE [LARGE SCALE GENOMIC DNA]</scope>
    <source>
        <strain evidence="2 3">NCTC10376</strain>
    </source>
</reference>
<accession>A0A379FDK4</accession>
<dbReference type="EMBL" id="UGTW01000001">
    <property type="protein sequence ID" value="SUC17403.1"/>
    <property type="molecule type" value="Genomic_DNA"/>
</dbReference>
<sequence length="352" mass="40037">MDMYGLRIKNIEDGTSFIFNESTRPASVIWSRRITGWDNIRNDETWDCPIQLPKNYSACVLGNYSAICEQIYYSDGSYYYVTGNTEEYISVDINNGVITVGGLQKETWNGRKPWNHIKIIGYPISSDENYGLRIAGNNLFLVDPPSSGFGYATFKKEITISGVFNPKDIDPSLDFDNAIYFFHSEEPNAVIRMYRNVWSDGSSIEYICINKENGNHYTAKFKVIAFQQYKLPNRKGAGLRIRNSNNEITFDSTNNVLTKPVEVIPKNIELGKEYIVNGIKKPMYIPAIVGESFYSNKGLGKFHDVIVGNYAGNSISLYSYYRHESRGTYGEYTEAISSHPLLIIDASDYFNF</sequence>
<evidence type="ECO:0000313" key="2">
    <source>
        <dbReference type="EMBL" id="SUC17403.1"/>
    </source>
</evidence>
<protein>
    <submittedName>
        <fullName evidence="2">Uncharacterized protein</fullName>
    </submittedName>
</protein>
<evidence type="ECO:0000313" key="1">
    <source>
        <dbReference type="EMBL" id="SUC16401.1"/>
    </source>
</evidence>
<dbReference type="GeneID" id="93393982"/>
<dbReference type="EMBL" id="UGTW01000001">
    <property type="protein sequence ID" value="SUC16401.1"/>
    <property type="molecule type" value="Genomic_DNA"/>
</dbReference>
<gene>
    <name evidence="1" type="ORF">NCTC10376_02299</name>
    <name evidence="2" type="ORF">NCTC10376_03346</name>
</gene>
<proteinExistence type="predicted"/>